<evidence type="ECO:0000313" key="2">
    <source>
        <dbReference type="Proteomes" id="UP000003155"/>
    </source>
</evidence>
<evidence type="ECO:0000313" key="1">
    <source>
        <dbReference type="EMBL" id="EGC86583.1"/>
    </source>
</evidence>
<dbReference type="EMBL" id="AEXO01000064">
    <property type="protein sequence ID" value="EGC86583.1"/>
    <property type="molecule type" value="Genomic_DNA"/>
</dbReference>
<reference evidence="1 2" key="1">
    <citation type="submission" date="2011-02" db="EMBL/GenBank/DDBJ databases">
        <authorList>
            <person name="Durkin A.S."/>
            <person name="Madupu R."/>
            <person name="Torralba M."/>
            <person name="Gillis M."/>
            <person name="Methe B."/>
            <person name="Sutton G."/>
            <person name="Nelson K.E."/>
        </authorList>
    </citation>
    <scope>NUCLEOTIDE SEQUENCE [LARGE SCALE GENOMIC DNA]</scope>
    <source>
        <strain evidence="1 2">CRIS 18C-A</strain>
    </source>
</reference>
<accession>F0H6I4</accession>
<dbReference type="AlphaFoldDB" id="F0H6I4"/>
<gene>
    <name evidence="1" type="ORF">HMPREF9303_1802</name>
</gene>
<sequence length="67" mass="7595">MLDAVCRKALKTVIDFAKETLTRQFTFEQACAVNDFFIQTPTDNMLPIHCLYCPIPSSRKTTIPKGD</sequence>
<dbReference type="Proteomes" id="UP000003155">
    <property type="component" value="Unassembled WGS sequence"/>
</dbReference>
<name>F0H6I4_9BACT</name>
<comment type="caution">
    <text evidence="1">The sequence shown here is derived from an EMBL/GenBank/DDBJ whole genome shotgun (WGS) entry which is preliminary data.</text>
</comment>
<keyword evidence="2" id="KW-1185">Reference proteome</keyword>
<protein>
    <submittedName>
        <fullName evidence="1">Uncharacterized protein</fullName>
    </submittedName>
</protein>
<proteinExistence type="predicted"/>
<organism evidence="1 2">
    <name type="scientific">Prevotella denticola CRIS 18C-A</name>
    <dbReference type="NCBI Taxonomy" id="944557"/>
    <lineage>
        <taxon>Bacteria</taxon>
        <taxon>Pseudomonadati</taxon>
        <taxon>Bacteroidota</taxon>
        <taxon>Bacteroidia</taxon>
        <taxon>Bacteroidales</taxon>
        <taxon>Prevotellaceae</taxon>
        <taxon>Prevotella</taxon>
    </lineage>
</organism>